<evidence type="ECO:0000256" key="6">
    <source>
        <dbReference type="ARBA" id="ARBA00022491"/>
    </source>
</evidence>
<dbReference type="PANTHER" id="PTHR33202:SF2">
    <property type="entry name" value="FERRIC UPTAKE REGULATION PROTEIN"/>
    <property type="match status" value="1"/>
</dbReference>
<evidence type="ECO:0000256" key="3">
    <source>
        <dbReference type="ARBA" id="ARBA00011738"/>
    </source>
</evidence>
<keyword evidence="11" id="KW-0238">DNA-binding</keyword>
<keyword evidence="9 15" id="KW-0408">Iron</keyword>
<comment type="function">
    <text evidence="13">Acts as a global negative controlling element, employing Fe(2+) as a cofactor to bind the operator of the repressed genes. Regulates the expression of the fbp protein.</text>
</comment>
<proteinExistence type="inferred from homology"/>
<evidence type="ECO:0000256" key="2">
    <source>
        <dbReference type="ARBA" id="ARBA00007957"/>
    </source>
</evidence>
<dbReference type="SUPFAM" id="SSF46785">
    <property type="entry name" value="Winged helix' DNA-binding domain"/>
    <property type="match status" value="1"/>
</dbReference>
<evidence type="ECO:0000256" key="1">
    <source>
        <dbReference type="ARBA" id="ARBA00004496"/>
    </source>
</evidence>
<dbReference type="CDD" id="cd07153">
    <property type="entry name" value="Fur_like"/>
    <property type="match status" value="1"/>
</dbReference>
<dbReference type="Proteomes" id="UP000199729">
    <property type="component" value="Chromosome"/>
</dbReference>
<feature type="binding site" evidence="15">
    <location>
        <position position="137"/>
    </location>
    <ligand>
        <name>Fe cation</name>
        <dbReference type="ChEBI" id="CHEBI:24875"/>
    </ligand>
</feature>
<feature type="binding site" evidence="15">
    <location>
        <position position="99"/>
    </location>
    <ligand>
        <name>Fe cation</name>
        <dbReference type="ChEBI" id="CHEBI:24875"/>
    </ligand>
</feature>
<feature type="binding site" evidence="14">
    <location>
        <position position="150"/>
    </location>
    <ligand>
        <name>Zn(2+)</name>
        <dbReference type="ChEBI" id="CHEBI:29105"/>
    </ligand>
</feature>
<dbReference type="InterPro" id="IPR036388">
    <property type="entry name" value="WH-like_DNA-bd_sf"/>
</dbReference>
<evidence type="ECO:0000256" key="14">
    <source>
        <dbReference type="PIRSR" id="PIRSR602481-1"/>
    </source>
</evidence>
<evidence type="ECO:0000256" key="10">
    <source>
        <dbReference type="ARBA" id="ARBA00023015"/>
    </source>
</evidence>
<comment type="similarity">
    <text evidence="2">Belongs to the Fur family.</text>
</comment>
<evidence type="ECO:0000256" key="8">
    <source>
        <dbReference type="ARBA" id="ARBA00022833"/>
    </source>
</evidence>
<evidence type="ECO:0000256" key="7">
    <source>
        <dbReference type="ARBA" id="ARBA00022723"/>
    </source>
</evidence>
<feature type="binding site" evidence="14">
    <location>
        <position position="105"/>
    </location>
    <ligand>
        <name>Zn(2+)</name>
        <dbReference type="ChEBI" id="CHEBI:29105"/>
    </ligand>
</feature>
<feature type="binding site" evidence="14">
    <location>
        <position position="108"/>
    </location>
    <ligand>
        <name>Zn(2+)</name>
        <dbReference type="ChEBI" id="CHEBI:29105"/>
    </ligand>
</feature>
<keyword evidence="6" id="KW-0678">Repressor</keyword>
<evidence type="ECO:0000313" key="17">
    <source>
        <dbReference type="Proteomes" id="UP000199729"/>
    </source>
</evidence>
<dbReference type="EMBL" id="CP022423">
    <property type="protein sequence ID" value="ASM78954.1"/>
    <property type="molecule type" value="Genomic_DNA"/>
</dbReference>
<dbReference type="FunFam" id="3.30.1490.190:FF:000001">
    <property type="entry name" value="Ferric uptake regulation protein"/>
    <property type="match status" value="1"/>
</dbReference>
<evidence type="ECO:0000256" key="11">
    <source>
        <dbReference type="ARBA" id="ARBA00023125"/>
    </source>
</evidence>
<dbReference type="GO" id="GO:0032993">
    <property type="term" value="C:protein-DNA complex"/>
    <property type="evidence" value="ECO:0007669"/>
    <property type="project" value="UniProtKB-ARBA"/>
</dbReference>
<dbReference type="GO" id="GO:1900705">
    <property type="term" value="P:negative regulation of siderophore biosynthetic process"/>
    <property type="evidence" value="ECO:0007669"/>
    <property type="project" value="TreeGrafter"/>
</dbReference>
<comment type="cofactor">
    <cofactor evidence="14">
        <name>Zn(2+)</name>
        <dbReference type="ChEBI" id="CHEBI:29105"/>
    </cofactor>
    <text evidence="14">Binds 1 zinc ion per subunit.</text>
</comment>
<keyword evidence="17" id="KW-1185">Reference proteome</keyword>
<dbReference type="AlphaFoldDB" id="A0A221KIS7"/>
<protein>
    <recommendedName>
        <fullName evidence="4">Ferric uptake regulation protein</fullName>
    </recommendedName>
</protein>
<evidence type="ECO:0000256" key="15">
    <source>
        <dbReference type="PIRSR" id="PIRSR602481-2"/>
    </source>
</evidence>
<organism evidence="16 17">
    <name type="scientific">Vitreoscilla filiformis</name>
    <dbReference type="NCBI Taxonomy" id="63"/>
    <lineage>
        <taxon>Bacteria</taxon>
        <taxon>Pseudomonadati</taxon>
        <taxon>Pseudomonadota</taxon>
        <taxon>Betaproteobacteria</taxon>
        <taxon>Neisseriales</taxon>
        <taxon>Neisseriaceae</taxon>
        <taxon>Vitreoscilla</taxon>
    </lineage>
</organism>
<name>A0A221KIS7_VITFI</name>
<evidence type="ECO:0000256" key="12">
    <source>
        <dbReference type="ARBA" id="ARBA00023163"/>
    </source>
</evidence>
<gene>
    <name evidence="16" type="ORF">VITFI_CDS3177</name>
</gene>
<dbReference type="FunFam" id="1.10.10.10:FF:000007">
    <property type="entry name" value="Ferric uptake regulation protein"/>
    <property type="match status" value="1"/>
</dbReference>
<keyword evidence="5" id="KW-0963">Cytoplasm</keyword>
<dbReference type="Gene3D" id="1.10.10.10">
    <property type="entry name" value="Winged helix-like DNA-binding domain superfamily/Winged helix DNA-binding domain"/>
    <property type="match status" value="1"/>
</dbReference>
<dbReference type="NCBIfam" id="NF006999">
    <property type="entry name" value="PRK09462.1"/>
    <property type="match status" value="1"/>
</dbReference>
<dbReference type="GO" id="GO:0008270">
    <property type="term" value="F:zinc ion binding"/>
    <property type="evidence" value="ECO:0007669"/>
    <property type="project" value="TreeGrafter"/>
</dbReference>
<comment type="subunit">
    <text evidence="3">Homodimer.</text>
</comment>
<feature type="binding site" evidence="14">
    <location>
        <position position="145"/>
    </location>
    <ligand>
        <name>Zn(2+)</name>
        <dbReference type="ChEBI" id="CHEBI:29105"/>
    </ligand>
</feature>
<accession>A0A221KIS7</accession>
<evidence type="ECO:0000256" key="4">
    <source>
        <dbReference type="ARBA" id="ARBA00020910"/>
    </source>
</evidence>
<evidence type="ECO:0000313" key="16">
    <source>
        <dbReference type="EMBL" id="ASM78954.1"/>
    </source>
</evidence>
<dbReference type="InterPro" id="IPR043135">
    <property type="entry name" value="Fur_C"/>
</dbReference>
<dbReference type="InterPro" id="IPR036390">
    <property type="entry name" value="WH_DNA-bd_sf"/>
</dbReference>
<dbReference type="Pfam" id="PF01475">
    <property type="entry name" value="FUR"/>
    <property type="match status" value="1"/>
</dbReference>
<dbReference type="InterPro" id="IPR002481">
    <property type="entry name" value="FUR"/>
</dbReference>
<dbReference type="Gene3D" id="3.30.1490.190">
    <property type="match status" value="1"/>
</dbReference>
<comment type="cofactor">
    <cofactor evidence="15">
        <name>Mn(2+)</name>
        <dbReference type="ChEBI" id="CHEBI:29035"/>
    </cofactor>
    <cofactor evidence="15">
        <name>Fe(2+)</name>
        <dbReference type="ChEBI" id="CHEBI:29033"/>
    </cofactor>
    <text evidence="15">Binds 1 Mn(2+) or Fe(2+) ion per subunit.</text>
</comment>
<feature type="binding site" evidence="15">
    <location>
        <position position="120"/>
    </location>
    <ligand>
        <name>Fe cation</name>
        <dbReference type="ChEBI" id="CHEBI:24875"/>
    </ligand>
</feature>
<dbReference type="GO" id="GO:0001216">
    <property type="term" value="F:DNA-binding transcription activator activity"/>
    <property type="evidence" value="ECO:0007669"/>
    <property type="project" value="UniProtKB-ARBA"/>
</dbReference>
<evidence type="ECO:0000256" key="5">
    <source>
        <dbReference type="ARBA" id="ARBA00022490"/>
    </source>
</evidence>
<keyword evidence="7 14" id="KW-0479">Metal-binding</keyword>
<dbReference type="GO" id="GO:0005829">
    <property type="term" value="C:cytosol"/>
    <property type="evidence" value="ECO:0007669"/>
    <property type="project" value="TreeGrafter"/>
</dbReference>
<evidence type="ECO:0000256" key="9">
    <source>
        <dbReference type="ARBA" id="ARBA00023004"/>
    </source>
</evidence>
<sequence>MRLSSTVMPQRPPSPNINELKTSGLKVTLPRLKILRLFHESPQRHLSAEDVLRLLMAQDADIGLATVYRVLNQFEQAGLLLRNQFDTDKSVYELNHGEHHDHLVCVHCGRVEEFHDPQLEALQLHVAHTRGFELRTHTLALYGVCQSPDCRARQVHLPMPGPGLLSD</sequence>
<evidence type="ECO:0000256" key="13">
    <source>
        <dbReference type="ARBA" id="ARBA00059656"/>
    </source>
</evidence>
<dbReference type="KEGG" id="vff:VITFI_CDS3177"/>
<feature type="binding site" evidence="15">
    <location>
        <position position="101"/>
    </location>
    <ligand>
        <name>Fe cation</name>
        <dbReference type="ChEBI" id="CHEBI:24875"/>
    </ligand>
</feature>
<dbReference type="GO" id="GO:0000976">
    <property type="term" value="F:transcription cis-regulatory region binding"/>
    <property type="evidence" value="ECO:0007669"/>
    <property type="project" value="TreeGrafter"/>
</dbReference>
<keyword evidence="12" id="KW-0804">Transcription</keyword>
<keyword evidence="8 14" id="KW-0862">Zinc</keyword>
<dbReference type="GO" id="GO:0045892">
    <property type="term" value="P:negative regulation of DNA-templated transcription"/>
    <property type="evidence" value="ECO:0007669"/>
    <property type="project" value="TreeGrafter"/>
</dbReference>
<comment type="subcellular location">
    <subcellularLocation>
        <location evidence="1">Cytoplasm</location>
    </subcellularLocation>
</comment>
<keyword evidence="10" id="KW-0805">Transcription regulation</keyword>
<dbReference type="PANTHER" id="PTHR33202">
    <property type="entry name" value="ZINC UPTAKE REGULATION PROTEIN"/>
    <property type="match status" value="1"/>
</dbReference>
<reference evidence="16 17" key="1">
    <citation type="submission" date="2017-07" db="EMBL/GenBank/DDBJ databases">
        <title>Complete Genome Sequence of the cosmetic ferment Vitreoscilla filiformis (ATCC15551).</title>
        <authorList>
            <person name="Contreras S."/>
            <person name="Sagory-Zalkind P."/>
            <person name="Blanquart H."/>
            <person name="Iltis A."/>
            <person name="Morand S.C."/>
        </authorList>
    </citation>
    <scope>NUCLEOTIDE SEQUENCE [LARGE SCALE GENOMIC DNA]</scope>
    <source>
        <strain evidence="16 17">ATCC 15551</strain>
    </source>
</reference>